<dbReference type="AlphaFoldDB" id="F6EIB7"/>
<dbReference type="Proteomes" id="UP000009235">
    <property type="component" value="Chromosome"/>
</dbReference>
<protein>
    <submittedName>
        <fullName evidence="7">Putative transcriptional regulator, LysR family protein</fullName>
    </submittedName>
</protein>
<organism evidence="7 8">
    <name type="scientific">Hoyosella subflava (strain DSM 45089 / JCM 17490 / NBRC 109087 / DQS3-9A1)</name>
    <name type="common">Amycolicicoccus subflavus</name>
    <dbReference type="NCBI Taxonomy" id="443218"/>
    <lineage>
        <taxon>Bacteria</taxon>
        <taxon>Bacillati</taxon>
        <taxon>Actinomycetota</taxon>
        <taxon>Actinomycetes</taxon>
        <taxon>Mycobacteriales</taxon>
        <taxon>Hoyosellaceae</taxon>
        <taxon>Hoyosella</taxon>
    </lineage>
</organism>
<dbReference type="InterPro" id="IPR036390">
    <property type="entry name" value="WH_DNA-bd_sf"/>
</dbReference>
<dbReference type="Pfam" id="PF03466">
    <property type="entry name" value="LysR_substrate"/>
    <property type="match status" value="1"/>
</dbReference>
<keyword evidence="4" id="KW-0010">Activator</keyword>
<keyword evidence="5" id="KW-0804">Transcription</keyword>
<evidence type="ECO:0000313" key="7">
    <source>
        <dbReference type="EMBL" id="AEF41224.1"/>
    </source>
</evidence>
<dbReference type="Gene3D" id="1.10.10.10">
    <property type="entry name" value="Winged helix-like DNA-binding domain superfamily/Winged helix DNA-binding domain"/>
    <property type="match status" value="1"/>
</dbReference>
<proteinExistence type="inferred from homology"/>
<dbReference type="InterPro" id="IPR036388">
    <property type="entry name" value="WH-like_DNA-bd_sf"/>
</dbReference>
<keyword evidence="8" id="KW-1185">Reference proteome</keyword>
<dbReference type="PANTHER" id="PTHR30346">
    <property type="entry name" value="TRANSCRIPTIONAL DUAL REGULATOR HCAR-RELATED"/>
    <property type="match status" value="1"/>
</dbReference>
<dbReference type="EMBL" id="CP002786">
    <property type="protein sequence ID" value="AEF41224.1"/>
    <property type="molecule type" value="Genomic_DNA"/>
</dbReference>
<dbReference type="GO" id="GO:0003677">
    <property type="term" value="F:DNA binding"/>
    <property type="evidence" value="ECO:0007669"/>
    <property type="project" value="UniProtKB-KW"/>
</dbReference>
<keyword evidence="2" id="KW-0805">Transcription regulation</keyword>
<dbReference type="PRINTS" id="PR00039">
    <property type="entry name" value="HTHLYSR"/>
</dbReference>
<dbReference type="KEGG" id="asd:AS9A_2777"/>
<feature type="domain" description="HTH lysR-type" evidence="6">
    <location>
        <begin position="10"/>
        <end position="68"/>
    </location>
</feature>
<reference evidence="7 8" key="1">
    <citation type="journal article" date="2011" name="J. Bacteriol.">
        <title>Complete genome sequence of Amycolicicoccus subflavus DQS3-9A1T, an actinomycete isolated from crude oil-polluted soil.</title>
        <authorList>
            <person name="Cai M."/>
            <person name="Chen W.M."/>
            <person name="Nie Y."/>
            <person name="Chi C.Q."/>
            <person name="Wang Y.N."/>
            <person name="Tang Y.Q."/>
            <person name="Li G.Y."/>
            <person name="Wu X.L."/>
        </authorList>
    </citation>
    <scope>NUCLEOTIDE SEQUENCE [LARGE SCALE GENOMIC DNA]</scope>
    <source>
        <strain evidence="8">DSM 45089 / DQS3-9A1</strain>
    </source>
</reference>
<dbReference type="FunFam" id="1.10.10.10:FF:000001">
    <property type="entry name" value="LysR family transcriptional regulator"/>
    <property type="match status" value="1"/>
</dbReference>
<dbReference type="Pfam" id="PF00126">
    <property type="entry name" value="HTH_1"/>
    <property type="match status" value="1"/>
</dbReference>
<evidence type="ECO:0000256" key="3">
    <source>
        <dbReference type="ARBA" id="ARBA00023125"/>
    </source>
</evidence>
<dbReference type="HOGENOM" id="CLU_039613_6_4_11"/>
<dbReference type="STRING" id="443218.AS9A_2777"/>
<name>F6EIB7_HOYSD</name>
<dbReference type="GO" id="GO:0032993">
    <property type="term" value="C:protein-DNA complex"/>
    <property type="evidence" value="ECO:0007669"/>
    <property type="project" value="TreeGrafter"/>
</dbReference>
<dbReference type="SUPFAM" id="SSF46785">
    <property type="entry name" value="Winged helix' DNA-binding domain"/>
    <property type="match status" value="1"/>
</dbReference>
<dbReference type="GO" id="GO:0003700">
    <property type="term" value="F:DNA-binding transcription factor activity"/>
    <property type="evidence" value="ECO:0007669"/>
    <property type="project" value="InterPro"/>
</dbReference>
<dbReference type="SUPFAM" id="SSF53850">
    <property type="entry name" value="Periplasmic binding protein-like II"/>
    <property type="match status" value="1"/>
</dbReference>
<accession>F6EIB7</accession>
<dbReference type="PANTHER" id="PTHR30346:SF0">
    <property type="entry name" value="HCA OPERON TRANSCRIPTIONAL ACTIVATOR HCAR"/>
    <property type="match status" value="1"/>
</dbReference>
<dbReference type="Gene3D" id="3.40.190.10">
    <property type="entry name" value="Periplasmic binding protein-like II"/>
    <property type="match status" value="2"/>
</dbReference>
<evidence type="ECO:0000256" key="5">
    <source>
        <dbReference type="ARBA" id="ARBA00023163"/>
    </source>
</evidence>
<sequence length="307" mass="33596">MARGDGVPSYTMRQLAAFVAVAETGTIAAAAERMHLSQSALSTSITDLERALNSQLCVRRRAHGVTLTPTGQAVLRRARVLLQHANEIQEDAAGESGGVVGPVIVGCYPSLGPTVLPSLLHGFTHRHPRATVEFREDNQDRLRTQIEGGEIDVCIVYDLGLSPEWRTEVLMRRTPSVVLPENHPLASRTTLRLADLADEPMVLLDAPPSSSHAMDMCRKAGFAPRVAYRTRNYETARAFVGRGLGWTLLVQRPALDVTYEGLEVAVKKVTEPEMEPVAIVVAWHPQSLPSRVTRAFIEFALKTYSSA</sequence>
<dbReference type="InterPro" id="IPR005119">
    <property type="entry name" value="LysR_subst-bd"/>
</dbReference>
<evidence type="ECO:0000256" key="4">
    <source>
        <dbReference type="ARBA" id="ARBA00023159"/>
    </source>
</evidence>
<gene>
    <name evidence="7" type="ordered locus">AS9A_2777</name>
</gene>
<dbReference type="InterPro" id="IPR000847">
    <property type="entry name" value="LysR_HTH_N"/>
</dbReference>
<comment type="similarity">
    <text evidence="1">Belongs to the LysR transcriptional regulatory family.</text>
</comment>
<dbReference type="eggNOG" id="COG0583">
    <property type="taxonomic scope" value="Bacteria"/>
</dbReference>
<evidence type="ECO:0000259" key="6">
    <source>
        <dbReference type="PROSITE" id="PS50931"/>
    </source>
</evidence>
<dbReference type="RefSeq" id="WP_013807573.1">
    <property type="nucleotide sequence ID" value="NC_015564.1"/>
</dbReference>
<evidence type="ECO:0000256" key="1">
    <source>
        <dbReference type="ARBA" id="ARBA00009437"/>
    </source>
</evidence>
<keyword evidence="3" id="KW-0238">DNA-binding</keyword>
<dbReference type="PROSITE" id="PS50931">
    <property type="entry name" value="HTH_LYSR"/>
    <property type="match status" value="1"/>
</dbReference>
<dbReference type="OrthoDB" id="3461141at2"/>
<evidence type="ECO:0000256" key="2">
    <source>
        <dbReference type="ARBA" id="ARBA00023015"/>
    </source>
</evidence>
<evidence type="ECO:0000313" key="8">
    <source>
        <dbReference type="Proteomes" id="UP000009235"/>
    </source>
</evidence>